<gene>
    <name evidence="2" type="ORF">HETIRDRAFT_108330</name>
</gene>
<dbReference type="AlphaFoldDB" id="W4JN92"/>
<reference evidence="2 3" key="1">
    <citation type="journal article" date="2012" name="New Phytol.">
        <title>Insight into trade-off between wood decay and parasitism from the genome of a fungal forest pathogen.</title>
        <authorList>
            <person name="Olson A."/>
            <person name="Aerts A."/>
            <person name="Asiegbu F."/>
            <person name="Belbahri L."/>
            <person name="Bouzid O."/>
            <person name="Broberg A."/>
            <person name="Canback B."/>
            <person name="Coutinho P.M."/>
            <person name="Cullen D."/>
            <person name="Dalman K."/>
            <person name="Deflorio G."/>
            <person name="van Diepen L.T."/>
            <person name="Dunand C."/>
            <person name="Duplessis S."/>
            <person name="Durling M."/>
            <person name="Gonthier P."/>
            <person name="Grimwood J."/>
            <person name="Fossdal C.G."/>
            <person name="Hansson D."/>
            <person name="Henrissat B."/>
            <person name="Hietala A."/>
            <person name="Himmelstrand K."/>
            <person name="Hoffmeister D."/>
            <person name="Hogberg N."/>
            <person name="James T.Y."/>
            <person name="Karlsson M."/>
            <person name="Kohler A."/>
            <person name="Kues U."/>
            <person name="Lee Y.H."/>
            <person name="Lin Y.C."/>
            <person name="Lind M."/>
            <person name="Lindquist E."/>
            <person name="Lombard V."/>
            <person name="Lucas S."/>
            <person name="Lunden K."/>
            <person name="Morin E."/>
            <person name="Murat C."/>
            <person name="Park J."/>
            <person name="Raffaello T."/>
            <person name="Rouze P."/>
            <person name="Salamov A."/>
            <person name="Schmutz J."/>
            <person name="Solheim H."/>
            <person name="Stahlberg J."/>
            <person name="Velez H."/>
            <person name="de Vries R.P."/>
            <person name="Wiebenga A."/>
            <person name="Woodward S."/>
            <person name="Yakovlev I."/>
            <person name="Garbelotto M."/>
            <person name="Martin F."/>
            <person name="Grigoriev I.V."/>
            <person name="Stenlid J."/>
        </authorList>
    </citation>
    <scope>NUCLEOTIDE SEQUENCE [LARGE SCALE GENOMIC DNA]</scope>
    <source>
        <strain evidence="2 3">TC 32-1</strain>
    </source>
</reference>
<dbReference type="HOGENOM" id="CLU_2831493_0_0_1"/>
<dbReference type="GeneID" id="20666338"/>
<dbReference type="KEGG" id="hir:HETIRDRAFT_108330"/>
<dbReference type="EMBL" id="KI925467">
    <property type="protein sequence ID" value="ETW75008.1"/>
    <property type="molecule type" value="Genomic_DNA"/>
</dbReference>
<name>W4JN92_HETIT</name>
<keyword evidence="3" id="KW-1185">Reference proteome</keyword>
<feature type="compositionally biased region" description="Acidic residues" evidence="1">
    <location>
        <begin position="49"/>
        <end position="66"/>
    </location>
</feature>
<dbReference type="InParanoid" id="W4JN92"/>
<dbReference type="Proteomes" id="UP000030671">
    <property type="component" value="Unassembled WGS sequence"/>
</dbReference>
<sequence length="66" mass="7366">MVLGTIAVAAFYIIPYFARRSLKLANFEALLDISQEHLRAMEESRLSDDDAEADDADEENTDTSSI</sequence>
<dbReference type="RefSeq" id="XP_009553460.1">
    <property type="nucleotide sequence ID" value="XM_009555165.1"/>
</dbReference>
<protein>
    <submittedName>
        <fullName evidence="2">Uncharacterized protein</fullName>
    </submittedName>
</protein>
<proteinExistence type="predicted"/>
<feature type="region of interest" description="Disordered" evidence="1">
    <location>
        <begin position="42"/>
        <end position="66"/>
    </location>
</feature>
<evidence type="ECO:0000313" key="2">
    <source>
        <dbReference type="EMBL" id="ETW75008.1"/>
    </source>
</evidence>
<accession>W4JN92</accession>
<organism evidence="2 3">
    <name type="scientific">Heterobasidion irregulare (strain TC 32-1)</name>
    <dbReference type="NCBI Taxonomy" id="747525"/>
    <lineage>
        <taxon>Eukaryota</taxon>
        <taxon>Fungi</taxon>
        <taxon>Dikarya</taxon>
        <taxon>Basidiomycota</taxon>
        <taxon>Agaricomycotina</taxon>
        <taxon>Agaricomycetes</taxon>
        <taxon>Russulales</taxon>
        <taxon>Bondarzewiaceae</taxon>
        <taxon>Heterobasidion</taxon>
        <taxon>Heterobasidion annosum species complex</taxon>
    </lineage>
</organism>
<evidence type="ECO:0000256" key="1">
    <source>
        <dbReference type="SAM" id="MobiDB-lite"/>
    </source>
</evidence>
<evidence type="ECO:0000313" key="3">
    <source>
        <dbReference type="Proteomes" id="UP000030671"/>
    </source>
</evidence>